<organism evidence="2 3">
    <name type="scientific">Linnemannia gamsii</name>
    <dbReference type="NCBI Taxonomy" id="64522"/>
    <lineage>
        <taxon>Eukaryota</taxon>
        <taxon>Fungi</taxon>
        <taxon>Fungi incertae sedis</taxon>
        <taxon>Mucoromycota</taxon>
        <taxon>Mortierellomycotina</taxon>
        <taxon>Mortierellomycetes</taxon>
        <taxon>Mortierellales</taxon>
        <taxon>Mortierellaceae</taxon>
        <taxon>Linnemannia</taxon>
    </lineage>
</organism>
<feature type="domain" description="SCP2" evidence="1">
    <location>
        <begin position="21"/>
        <end position="121"/>
    </location>
</feature>
<dbReference type="PANTHER" id="PTHR10094:SF25">
    <property type="entry name" value="SCP2 STEROL-BINDING DOMAIN-CONTAINING PROTEIN 1"/>
    <property type="match status" value="1"/>
</dbReference>
<reference evidence="2" key="1">
    <citation type="journal article" date="2020" name="Fungal Divers.">
        <title>Resolving the Mortierellaceae phylogeny through synthesis of multi-gene phylogenetics and phylogenomics.</title>
        <authorList>
            <person name="Vandepol N."/>
            <person name="Liber J."/>
            <person name="Desiro A."/>
            <person name="Na H."/>
            <person name="Kennedy M."/>
            <person name="Barry K."/>
            <person name="Grigoriev I.V."/>
            <person name="Miller A.N."/>
            <person name="O'Donnell K."/>
            <person name="Stajich J.E."/>
            <person name="Bonito G."/>
        </authorList>
    </citation>
    <scope>NUCLEOTIDE SEQUENCE</scope>
    <source>
        <strain evidence="2">NVP60</strain>
    </source>
</reference>
<dbReference type="InterPro" id="IPR036527">
    <property type="entry name" value="SCP2_sterol-bd_dom_sf"/>
</dbReference>
<dbReference type="EMBL" id="JAAAIN010001186">
    <property type="protein sequence ID" value="KAG0305857.1"/>
    <property type="molecule type" value="Genomic_DNA"/>
</dbReference>
<dbReference type="AlphaFoldDB" id="A0A9P6R1D4"/>
<dbReference type="Pfam" id="PF02036">
    <property type="entry name" value="SCP2"/>
    <property type="match status" value="1"/>
</dbReference>
<dbReference type="GO" id="GO:0005829">
    <property type="term" value="C:cytosol"/>
    <property type="evidence" value="ECO:0007669"/>
    <property type="project" value="TreeGrafter"/>
</dbReference>
<gene>
    <name evidence="2" type="ORF">BGZ97_000945</name>
</gene>
<evidence type="ECO:0000259" key="1">
    <source>
        <dbReference type="Pfam" id="PF02036"/>
    </source>
</evidence>
<keyword evidence="3" id="KW-1185">Reference proteome</keyword>
<proteinExistence type="predicted"/>
<evidence type="ECO:0000313" key="2">
    <source>
        <dbReference type="EMBL" id="KAG0305857.1"/>
    </source>
</evidence>
<dbReference type="FunFam" id="3.30.1050.10:FF:000001">
    <property type="entry name" value="Putative Non-specific lipid-transfer protein"/>
    <property type="match status" value="1"/>
</dbReference>
<accession>A0A9P6R1D4</accession>
<dbReference type="SUPFAM" id="SSF55718">
    <property type="entry name" value="SCP-like"/>
    <property type="match status" value="1"/>
</dbReference>
<dbReference type="PANTHER" id="PTHR10094">
    <property type="entry name" value="STEROL CARRIER PROTEIN 2 SCP-2 FAMILY PROTEIN"/>
    <property type="match status" value="1"/>
</dbReference>
<dbReference type="InterPro" id="IPR003033">
    <property type="entry name" value="SCP2_sterol-bd_dom"/>
</dbReference>
<evidence type="ECO:0000313" key="3">
    <source>
        <dbReference type="Proteomes" id="UP000823405"/>
    </source>
</evidence>
<sequence length="129" mass="13775">MSALAIEGFQSSDLIIKIDEQLNTLSDAERADQVKKVKGIFVFNVKNKEGKVATWTLDLKTGKGALHKGVVGKPDITIDIADSDFIALAEGKANGQKLFMSGKIKAKGAVMLATKLDSVLKSTTVKAKL</sequence>
<protein>
    <recommendedName>
        <fullName evidence="1">SCP2 domain-containing protein</fullName>
    </recommendedName>
</protein>
<dbReference type="OrthoDB" id="10265837at2759"/>
<comment type="caution">
    <text evidence="2">The sequence shown here is derived from an EMBL/GenBank/DDBJ whole genome shotgun (WGS) entry which is preliminary data.</text>
</comment>
<name>A0A9P6R1D4_9FUNG</name>
<dbReference type="Proteomes" id="UP000823405">
    <property type="component" value="Unassembled WGS sequence"/>
</dbReference>
<dbReference type="Gene3D" id="3.30.1050.10">
    <property type="entry name" value="SCP2 sterol-binding domain"/>
    <property type="match status" value="1"/>
</dbReference>